<evidence type="ECO:0000313" key="1">
    <source>
        <dbReference type="EMBL" id="GFZ34450.1"/>
    </source>
</evidence>
<gene>
    <name evidence="1" type="ORF">CSC2_49760</name>
</gene>
<dbReference type="RefSeq" id="WP_228731364.1">
    <property type="nucleotide sequence ID" value="NZ_BMBA01000012.1"/>
</dbReference>
<dbReference type="Proteomes" id="UP000663802">
    <property type="component" value="Unassembled WGS sequence"/>
</dbReference>
<evidence type="ECO:0000313" key="2">
    <source>
        <dbReference type="Proteomes" id="UP000663802"/>
    </source>
</evidence>
<protein>
    <submittedName>
        <fullName evidence="1">Uncharacterized protein</fullName>
    </submittedName>
</protein>
<proteinExistence type="predicted"/>
<name>A0ABQ1EHY9_9CLOT</name>
<accession>A0ABQ1EHY9</accession>
<reference evidence="1 2" key="1">
    <citation type="journal article" date="2021" name="Int. J. Syst. Evol. Microbiol.">
        <title>Clostridium zeae sp. nov., isolated from corn silage.</title>
        <authorList>
            <person name="Kobayashi H."/>
            <person name="Tanizawa Y."/>
            <person name="Yagura M."/>
            <person name="Sakamoto M."/>
            <person name="Ohkuma M."/>
            <person name="Tohno M."/>
        </authorList>
    </citation>
    <scope>NUCLEOTIDE SEQUENCE [LARGE SCALE GENOMIC DNA]</scope>
    <source>
        <strain evidence="1 2">CSC2</strain>
    </source>
</reference>
<organism evidence="1 2">
    <name type="scientific">Clostridium zeae</name>
    <dbReference type="NCBI Taxonomy" id="2759022"/>
    <lineage>
        <taxon>Bacteria</taxon>
        <taxon>Bacillati</taxon>
        <taxon>Bacillota</taxon>
        <taxon>Clostridia</taxon>
        <taxon>Eubacteriales</taxon>
        <taxon>Clostridiaceae</taxon>
        <taxon>Clostridium</taxon>
    </lineage>
</organism>
<dbReference type="EMBL" id="BMBA01000012">
    <property type="protein sequence ID" value="GFZ34450.1"/>
    <property type="molecule type" value="Genomic_DNA"/>
</dbReference>
<keyword evidence="2" id="KW-1185">Reference proteome</keyword>
<sequence length="60" mass="7046">MKEIVVENSKGRIKIAYGSEKQVKIYSDKEGEKILIYIQDEDKVSKRNKVIQLFLYGIIR</sequence>
<comment type="caution">
    <text evidence="1">The sequence shown here is derived from an EMBL/GenBank/DDBJ whole genome shotgun (WGS) entry which is preliminary data.</text>
</comment>